<keyword evidence="2" id="KW-1185">Reference proteome</keyword>
<dbReference type="Proteomes" id="UP000038010">
    <property type="component" value="Unassembled WGS sequence"/>
</dbReference>
<dbReference type="GeneID" id="28735684"/>
<name>A0A0N1HHH6_9EURO</name>
<accession>A0A0N1HHH6</accession>
<dbReference type="AlphaFoldDB" id="A0A0N1HHH6"/>
<dbReference type="VEuPathDB" id="FungiDB:AB675_3727"/>
<protein>
    <submittedName>
        <fullName evidence="1">Uncharacterized protein</fullName>
    </submittedName>
</protein>
<sequence length="196" mass="21842">MSEQEQTLYEQYSRPPIGPKFKIGDTVHVLDEAVRQPPAGVTSKAPARASTDRPTRVLGAFPATSSTGGPARVSIPASTSVDEYIRETTWEITAINKVTAEERGERAEHTYRLEPKKFVQVIVPESRLLPVKWLPDDIVKDSSGFLYKVAEVTFHRLPDGSVGRKYVVKSETGGWHEFGDGEAENADSREWFPIEE</sequence>
<dbReference type="RefSeq" id="XP_017995190.1">
    <property type="nucleotide sequence ID" value="XM_018143804.1"/>
</dbReference>
<evidence type="ECO:0000313" key="2">
    <source>
        <dbReference type="Proteomes" id="UP000038010"/>
    </source>
</evidence>
<dbReference type="EMBL" id="LFJN01000042">
    <property type="protein sequence ID" value="KPI35227.1"/>
    <property type="molecule type" value="Genomic_DNA"/>
</dbReference>
<proteinExistence type="predicted"/>
<reference evidence="1 2" key="1">
    <citation type="submission" date="2015-06" db="EMBL/GenBank/DDBJ databases">
        <title>Draft genome of the ant-associated black yeast Phialophora attae CBS 131958.</title>
        <authorList>
            <person name="Moreno L.F."/>
            <person name="Stielow B.J."/>
            <person name="de Hoog S."/>
            <person name="Vicente V.A."/>
            <person name="Weiss V.A."/>
            <person name="de Vries M."/>
            <person name="Cruz L.M."/>
            <person name="Souza E.M."/>
        </authorList>
    </citation>
    <scope>NUCLEOTIDE SEQUENCE [LARGE SCALE GENOMIC DNA]</scope>
    <source>
        <strain evidence="1 2">CBS 131958</strain>
    </source>
</reference>
<gene>
    <name evidence="1" type="ORF">AB675_3727</name>
</gene>
<organism evidence="1 2">
    <name type="scientific">Cyphellophora attinorum</name>
    <dbReference type="NCBI Taxonomy" id="1664694"/>
    <lineage>
        <taxon>Eukaryota</taxon>
        <taxon>Fungi</taxon>
        <taxon>Dikarya</taxon>
        <taxon>Ascomycota</taxon>
        <taxon>Pezizomycotina</taxon>
        <taxon>Eurotiomycetes</taxon>
        <taxon>Chaetothyriomycetidae</taxon>
        <taxon>Chaetothyriales</taxon>
        <taxon>Cyphellophoraceae</taxon>
        <taxon>Cyphellophora</taxon>
    </lineage>
</organism>
<evidence type="ECO:0000313" key="1">
    <source>
        <dbReference type="EMBL" id="KPI35227.1"/>
    </source>
</evidence>
<comment type="caution">
    <text evidence="1">The sequence shown here is derived from an EMBL/GenBank/DDBJ whole genome shotgun (WGS) entry which is preliminary data.</text>
</comment>